<dbReference type="Pfam" id="PF01381">
    <property type="entry name" value="HTH_3"/>
    <property type="match status" value="1"/>
</dbReference>
<dbReference type="SUPFAM" id="SSF51306">
    <property type="entry name" value="LexA/Signal peptidase"/>
    <property type="match status" value="1"/>
</dbReference>
<evidence type="ECO:0000313" key="5">
    <source>
        <dbReference type="EMBL" id="KRT34574.1"/>
    </source>
</evidence>
<gene>
    <name evidence="5" type="ORF">HMPREF1705_03803</name>
</gene>
<evidence type="ECO:0000256" key="1">
    <source>
        <dbReference type="ARBA" id="ARBA00023015"/>
    </source>
</evidence>
<dbReference type="InterPro" id="IPR015927">
    <property type="entry name" value="Peptidase_S24_S26A/B/C"/>
</dbReference>
<dbReference type="PROSITE" id="PS50943">
    <property type="entry name" value="HTH_CROC1"/>
    <property type="match status" value="1"/>
</dbReference>
<protein>
    <submittedName>
        <fullName evidence="5">DNA-binding helix-turn-helix protein</fullName>
    </submittedName>
</protein>
<dbReference type="RefSeq" id="WP_009200549.1">
    <property type="nucleotide sequence ID" value="NZ_ACJX03000001.1"/>
</dbReference>
<dbReference type="OrthoDB" id="9787787at2"/>
<feature type="domain" description="HTH cro/C1-type" evidence="4">
    <location>
        <begin position="6"/>
        <end position="60"/>
    </location>
</feature>
<dbReference type="InterPro" id="IPR001387">
    <property type="entry name" value="Cro/C1-type_HTH"/>
</dbReference>
<dbReference type="Proteomes" id="UP000005273">
    <property type="component" value="Unassembled WGS sequence"/>
</dbReference>
<keyword evidence="1" id="KW-0805">Transcription regulation</keyword>
<dbReference type="InterPro" id="IPR039418">
    <property type="entry name" value="LexA-like"/>
</dbReference>
<dbReference type="EMBL" id="ACJX03000001">
    <property type="protein sequence ID" value="KRT34574.1"/>
    <property type="molecule type" value="Genomic_DNA"/>
</dbReference>
<dbReference type="CDD" id="cd06529">
    <property type="entry name" value="S24_LexA-like"/>
    <property type="match status" value="1"/>
</dbReference>
<evidence type="ECO:0000313" key="6">
    <source>
        <dbReference type="Proteomes" id="UP000005273"/>
    </source>
</evidence>
<dbReference type="AlphaFoldDB" id="A0A0T5X9I4"/>
<evidence type="ECO:0000256" key="3">
    <source>
        <dbReference type="ARBA" id="ARBA00023163"/>
    </source>
</evidence>
<dbReference type="Gene3D" id="2.10.109.10">
    <property type="entry name" value="Umud Fragment, subunit A"/>
    <property type="match status" value="1"/>
</dbReference>
<dbReference type="SMART" id="SM00530">
    <property type="entry name" value="HTH_XRE"/>
    <property type="match status" value="1"/>
</dbReference>
<organism evidence="5 6">
    <name type="scientific">Acetomicrobium hydrogeniformans ATCC BAA-1850</name>
    <dbReference type="NCBI Taxonomy" id="592015"/>
    <lineage>
        <taxon>Bacteria</taxon>
        <taxon>Thermotogati</taxon>
        <taxon>Synergistota</taxon>
        <taxon>Synergistia</taxon>
        <taxon>Synergistales</taxon>
        <taxon>Acetomicrobiaceae</taxon>
        <taxon>Acetomicrobium</taxon>
    </lineage>
</organism>
<dbReference type="STRING" id="592015.HMPREF1705_03803"/>
<dbReference type="PANTHER" id="PTHR40661">
    <property type="match status" value="1"/>
</dbReference>
<dbReference type="CDD" id="cd00093">
    <property type="entry name" value="HTH_XRE"/>
    <property type="match status" value="1"/>
</dbReference>
<dbReference type="eggNOG" id="COG1974">
    <property type="taxonomic scope" value="Bacteria"/>
</dbReference>
<keyword evidence="2 5" id="KW-0238">DNA-binding</keyword>
<dbReference type="Pfam" id="PF00717">
    <property type="entry name" value="Peptidase_S24"/>
    <property type="match status" value="1"/>
</dbReference>
<dbReference type="SUPFAM" id="SSF47413">
    <property type="entry name" value="lambda repressor-like DNA-binding domains"/>
    <property type="match status" value="1"/>
</dbReference>
<proteinExistence type="predicted"/>
<comment type="caution">
    <text evidence="5">The sequence shown here is derived from an EMBL/GenBank/DDBJ whole genome shotgun (WGS) entry which is preliminary data.</text>
</comment>
<dbReference type="PANTHER" id="PTHR40661:SF3">
    <property type="entry name" value="FELS-1 PROPHAGE TRANSCRIPTIONAL REGULATOR"/>
    <property type="match status" value="1"/>
</dbReference>
<sequence length="216" mass="23472">MLGERIRTLRKKMRMTATELARRVKTSPSHISEIERGEKTPSLNLLVKIAKELQTSIDYLTGLEGFSKKALNVTEVALLDQASVTAAGKALDQTGVYPVVEEMIYVPEDALGPVGDIPPFAVRISGESMIGAGITDNSIVVINPNAEVGQGDVALVSIGNEWTVKYIYTKADGSLELRPANPSYSPIFFDKEDLISGLVKVIGKVVWIIGKPKKEF</sequence>
<dbReference type="InterPro" id="IPR036286">
    <property type="entry name" value="LexA/Signal_pep-like_sf"/>
</dbReference>
<reference evidence="6" key="1">
    <citation type="submission" date="2012-09" db="EMBL/GenBank/DDBJ databases">
        <authorList>
            <person name="Weinstock G."/>
            <person name="Sodergren E."/>
            <person name="Clifton S."/>
            <person name="Fulton L."/>
            <person name="Fulton B."/>
            <person name="Courtney L."/>
            <person name="Fronick C."/>
            <person name="Harrison M."/>
            <person name="Strong C."/>
            <person name="Farmer C."/>
            <person name="Delehaunty K."/>
            <person name="Markovic C."/>
            <person name="Hall O."/>
            <person name="Minx P."/>
            <person name="Tomlinson C."/>
            <person name="Mitreva M."/>
            <person name="Nelson J."/>
            <person name="Hou S."/>
            <person name="Wollam A."/>
            <person name="Pepin K.H."/>
            <person name="Johnson M."/>
            <person name="Bhonagiri V."/>
            <person name="Nash W.E."/>
            <person name="Suruliraj S."/>
            <person name="Warren W."/>
            <person name="Chinwalla A."/>
            <person name="Mardis E.R."/>
            <person name="Wilson R.K."/>
        </authorList>
    </citation>
    <scope>NUCLEOTIDE SEQUENCE [LARGE SCALE GENOMIC DNA]</scope>
    <source>
        <strain evidence="6">OS1</strain>
    </source>
</reference>
<evidence type="ECO:0000259" key="4">
    <source>
        <dbReference type="PROSITE" id="PS50943"/>
    </source>
</evidence>
<keyword evidence="6" id="KW-1185">Reference proteome</keyword>
<name>A0A0T5X9I4_9BACT</name>
<dbReference type="InterPro" id="IPR010982">
    <property type="entry name" value="Lambda_DNA-bd_dom_sf"/>
</dbReference>
<evidence type="ECO:0000256" key="2">
    <source>
        <dbReference type="ARBA" id="ARBA00023125"/>
    </source>
</evidence>
<dbReference type="Gene3D" id="1.10.260.40">
    <property type="entry name" value="lambda repressor-like DNA-binding domains"/>
    <property type="match status" value="1"/>
</dbReference>
<dbReference type="GO" id="GO:0003677">
    <property type="term" value="F:DNA binding"/>
    <property type="evidence" value="ECO:0007669"/>
    <property type="project" value="UniProtKB-KW"/>
</dbReference>
<keyword evidence="3" id="KW-0804">Transcription</keyword>
<accession>A0A0T5X9I4</accession>